<dbReference type="InterPro" id="IPR035542">
    <property type="entry name" value="CRIP"/>
</dbReference>
<proteinExistence type="inferred from homology"/>
<feature type="compositionally biased region" description="Basic and acidic residues" evidence="10">
    <location>
        <begin position="185"/>
        <end position="195"/>
    </location>
</feature>
<feature type="compositionally biased region" description="Basic and acidic residues" evidence="10">
    <location>
        <begin position="8"/>
        <end position="55"/>
    </location>
</feature>
<dbReference type="GeneID" id="80886722"/>
<evidence type="ECO:0000256" key="5">
    <source>
        <dbReference type="ARBA" id="ARBA00023110"/>
    </source>
</evidence>
<dbReference type="Gene3D" id="3.30.70.330">
    <property type="match status" value="1"/>
</dbReference>
<feature type="compositionally biased region" description="Acidic residues" evidence="10">
    <location>
        <begin position="170"/>
        <end position="184"/>
    </location>
</feature>
<comment type="caution">
    <text evidence="12">The sequence shown here is derived from an EMBL/GenBank/DDBJ whole genome shotgun (WGS) entry which is preliminary data.</text>
</comment>
<evidence type="ECO:0000313" key="13">
    <source>
        <dbReference type="Proteomes" id="UP001217417"/>
    </source>
</evidence>
<dbReference type="EMBL" id="JARPMG010000003">
    <property type="protein sequence ID" value="KAJ8102179.1"/>
    <property type="molecule type" value="Genomic_DNA"/>
</dbReference>
<evidence type="ECO:0000256" key="3">
    <source>
        <dbReference type="ARBA" id="ARBA00004123"/>
    </source>
</evidence>
<accession>A0AAD7QVC3</accession>
<dbReference type="PANTHER" id="PTHR45843:SF1">
    <property type="entry name" value="PEPTIDYL-PROLYL CIS-TRANS ISOMERASE-LIKE 4"/>
    <property type="match status" value="1"/>
</dbReference>
<evidence type="ECO:0000256" key="1">
    <source>
        <dbReference type="ARBA" id="ARBA00000971"/>
    </source>
</evidence>
<gene>
    <name evidence="12" type="ORF">POJ06DRAFT_78984</name>
</gene>
<feature type="region of interest" description="Disordered" evidence="10">
    <location>
        <begin position="1"/>
        <end position="195"/>
    </location>
</feature>
<evidence type="ECO:0000256" key="8">
    <source>
        <dbReference type="PROSITE-ProRule" id="PRU00176"/>
    </source>
</evidence>
<evidence type="ECO:0000259" key="11">
    <source>
        <dbReference type="PROSITE" id="PS50102"/>
    </source>
</evidence>
<dbReference type="GO" id="GO:0005634">
    <property type="term" value="C:nucleus"/>
    <property type="evidence" value="ECO:0007669"/>
    <property type="project" value="UniProtKB-SubCell"/>
</dbReference>
<keyword evidence="7 9" id="KW-0539">Nucleus</keyword>
<dbReference type="SMART" id="SM00360">
    <property type="entry name" value="RRM"/>
    <property type="match status" value="1"/>
</dbReference>
<evidence type="ECO:0000313" key="12">
    <source>
        <dbReference type="EMBL" id="KAJ8102179.1"/>
    </source>
</evidence>
<dbReference type="Proteomes" id="UP001217417">
    <property type="component" value="Unassembled WGS sequence"/>
</dbReference>
<comment type="similarity">
    <text evidence="4 9">Belongs to the cyclophilin-type PPIase family. PPIL4 subfamily.</text>
</comment>
<dbReference type="AlphaFoldDB" id="A0AAD7QVC3"/>
<evidence type="ECO:0000256" key="4">
    <source>
        <dbReference type="ARBA" id="ARBA00010739"/>
    </source>
</evidence>
<dbReference type="InterPro" id="IPR035979">
    <property type="entry name" value="RBD_domain_sf"/>
</dbReference>
<organism evidence="12 13">
    <name type="scientific">Lipomyces tetrasporus</name>
    <dbReference type="NCBI Taxonomy" id="54092"/>
    <lineage>
        <taxon>Eukaryota</taxon>
        <taxon>Fungi</taxon>
        <taxon>Dikarya</taxon>
        <taxon>Ascomycota</taxon>
        <taxon>Saccharomycotina</taxon>
        <taxon>Lipomycetes</taxon>
        <taxon>Lipomycetales</taxon>
        <taxon>Lipomycetaceae</taxon>
        <taxon>Lipomyces</taxon>
    </lineage>
</organism>
<keyword evidence="13" id="KW-1185">Reference proteome</keyword>
<comment type="subcellular location">
    <subcellularLocation>
        <location evidence="3 9">Nucleus</location>
    </subcellularLocation>
</comment>
<dbReference type="GO" id="GO:0003723">
    <property type="term" value="F:RNA binding"/>
    <property type="evidence" value="ECO:0007669"/>
    <property type="project" value="UniProtKB-UniRule"/>
</dbReference>
<reference evidence="12" key="1">
    <citation type="submission" date="2023-03" db="EMBL/GenBank/DDBJ databases">
        <title>Near-Complete genome sequence of Lipomyces tetrasporous NRRL Y-64009, an oleaginous yeast capable of growing on lignocellulosic hydrolysates.</title>
        <authorList>
            <consortium name="Lawrence Berkeley National Laboratory"/>
            <person name="Jagtap S.S."/>
            <person name="Liu J.-J."/>
            <person name="Walukiewicz H.E."/>
            <person name="Pangilinan J."/>
            <person name="Lipzen A."/>
            <person name="Ahrendt S."/>
            <person name="Koriabine M."/>
            <person name="Cobaugh K."/>
            <person name="Salamov A."/>
            <person name="Yoshinaga Y."/>
            <person name="Ng V."/>
            <person name="Daum C."/>
            <person name="Grigoriev I.V."/>
            <person name="Slininger P.J."/>
            <person name="Dien B.S."/>
            <person name="Jin Y.-S."/>
            <person name="Rao C.V."/>
        </authorList>
    </citation>
    <scope>NUCLEOTIDE SEQUENCE</scope>
    <source>
        <strain evidence="12">NRRL Y-64009</strain>
    </source>
</reference>
<dbReference type="PANTHER" id="PTHR45843">
    <property type="entry name" value="PEPTIDYL-PROLYL CIS-TRANS ISOMERASE-LIKE 4"/>
    <property type="match status" value="1"/>
</dbReference>
<dbReference type="Pfam" id="PF00076">
    <property type="entry name" value="RRM_1"/>
    <property type="match status" value="1"/>
</dbReference>
<evidence type="ECO:0000256" key="7">
    <source>
        <dbReference type="ARBA" id="ARBA00023242"/>
    </source>
</evidence>
<feature type="compositionally biased region" description="Basic and acidic residues" evidence="10">
    <location>
        <begin position="73"/>
        <end position="135"/>
    </location>
</feature>
<dbReference type="InterPro" id="IPR012677">
    <property type="entry name" value="Nucleotide-bd_a/b_plait_sf"/>
</dbReference>
<dbReference type="GO" id="GO:0003755">
    <property type="term" value="F:peptidyl-prolyl cis-trans isomerase activity"/>
    <property type="evidence" value="ECO:0007669"/>
    <property type="project" value="UniProtKB-UniRule"/>
</dbReference>
<evidence type="ECO:0000256" key="9">
    <source>
        <dbReference type="RuleBase" id="RU365081"/>
    </source>
</evidence>
<dbReference type="RefSeq" id="XP_056045629.1">
    <property type="nucleotide sequence ID" value="XM_056191556.1"/>
</dbReference>
<keyword evidence="8 9" id="KW-0694">RNA-binding</keyword>
<dbReference type="EC" id="5.2.1.8" evidence="9"/>
<feature type="compositionally biased region" description="Low complexity" evidence="10">
    <location>
        <begin position="56"/>
        <end position="72"/>
    </location>
</feature>
<sequence length="331" mass="39681">MSSRTRSRSPDMRARDRDRRRERHGDRDKDRERYSSRHHSSSDRHQASSKGHHDSASSSHGYRSSKYESSYRSLDRNRDRDRDRDRESYRHRDSNREHIFSERARDRDREYRSRDRYTRRDRDRDERDNVKDRVLARRPQSPTTDLERKILLTEDQESDIDKHLPTEEPANSDDNPDAIDTEEEEQRKERERRERDARAQALTLEIIGDLPYAEVKPPENVLFVCKLNPITEDEDLHTFFSQCGKIVSCEVIRDKKTGNSLQYAFIEYERKQDCENAYLKMQGALIDDCRIHVDFSQSVAKLSNMWRTATNHRRALEARETAQKPKRRWRD</sequence>
<dbReference type="SUPFAM" id="SSF54928">
    <property type="entry name" value="RNA-binding domain, RBD"/>
    <property type="match status" value="1"/>
</dbReference>
<dbReference type="InterPro" id="IPR000504">
    <property type="entry name" value="RRM_dom"/>
</dbReference>
<feature type="domain" description="RRM" evidence="11">
    <location>
        <begin position="220"/>
        <end position="298"/>
    </location>
</feature>
<dbReference type="PROSITE" id="PS50102">
    <property type="entry name" value="RRM"/>
    <property type="match status" value="1"/>
</dbReference>
<evidence type="ECO:0000256" key="2">
    <source>
        <dbReference type="ARBA" id="ARBA00002388"/>
    </source>
</evidence>
<keyword evidence="5 9" id="KW-0697">Rotamase</keyword>
<comment type="catalytic activity">
    <reaction evidence="1 9">
        <text>[protein]-peptidylproline (omega=180) = [protein]-peptidylproline (omega=0)</text>
        <dbReference type="Rhea" id="RHEA:16237"/>
        <dbReference type="Rhea" id="RHEA-COMP:10747"/>
        <dbReference type="Rhea" id="RHEA-COMP:10748"/>
        <dbReference type="ChEBI" id="CHEBI:83833"/>
        <dbReference type="ChEBI" id="CHEBI:83834"/>
        <dbReference type="EC" id="5.2.1.8"/>
    </reaction>
</comment>
<keyword evidence="6 9" id="KW-0413">Isomerase</keyword>
<name>A0AAD7QVC3_9ASCO</name>
<evidence type="ECO:0000256" key="10">
    <source>
        <dbReference type="SAM" id="MobiDB-lite"/>
    </source>
</evidence>
<dbReference type="CDD" id="cd12235">
    <property type="entry name" value="RRM_PPIL4"/>
    <property type="match status" value="1"/>
</dbReference>
<comment type="function">
    <text evidence="2 9">PPIases accelerate the folding of proteins. It catalyzes the cis-trans isomerization of proline imidic peptide bonds in oligopeptides.</text>
</comment>
<evidence type="ECO:0000256" key="6">
    <source>
        <dbReference type="ARBA" id="ARBA00023235"/>
    </source>
</evidence>
<protein>
    <recommendedName>
        <fullName evidence="9">Peptidyl-prolyl cis-trans isomerase</fullName>
        <shortName evidence="9">PPIase</shortName>
        <ecNumber evidence="9">5.2.1.8</ecNumber>
    </recommendedName>
</protein>